<dbReference type="Gene3D" id="1.25.40.20">
    <property type="entry name" value="Ankyrin repeat-containing domain"/>
    <property type="match status" value="2"/>
</dbReference>
<feature type="short sequence motif" description="GXSXG" evidence="8">
    <location>
        <begin position="444"/>
        <end position="448"/>
    </location>
</feature>
<dbReference type="CDD" id="cd07212">
    <property type="entry name" value="Pat_PNPLA9"/>
    <property type="match status" value="1"/>
</dbReference>
<evidence type="ECO:0000256" key="1">
    <source>
        <dbReference type="ARBA" id="ARBA00013278"/>
    </source>
</evidence>
<dbReference type="Ensembl" id="ENSVKKT00000028342.1">
    <property type="protein sequence ID" value="ENSVKKP00000027674.1"/>
    <property type="gene ID" value="ENSVKKG00000017972.1"/>
</dbReference>
<name>A0A8D2LU02_VARKO</name>
<feature type="repeat" description="ANK" evidence="7">
    <location>
        <begin position="345"/>
        <end position="377"/>
    </location>
</feature>
<dbReference type="PROSITE" id="PS51635">
    <property type="entry name" value="PNPLA"/>
    <property type="match status" value="1"/>
</dbReference>
<evidence type="ECO:0000256" key="8">
    <source>
        <dbReference type="PROSITE-ProRule" id="PRU01161"/>
    </source>
</evidence>
<dbReference type="OMA" id="VVYSHTH"/>
<reference evidence="10" key="1">
    <citation type="submission" date="2025-08" db="UniProtKB">
        <authorList>
            <consortium name="Ensembl"/>
        </authorList>
    </citation>
    <scope>IDENTIFICATION</scope>
</reference>
<dbReference type="SMART" id="SM00248">
    <property type="entry name" value="ANK"/>
    <property type="match status" value="7"/>
</dbReference>
<evidence type="ECO:0000256" key="4">
    <source>
        <dbReference type="ARBA" id="ARBA00023043"/>
    </source>
</evidence>
<feature type="short sequence motif" description="DGA/G" evidence="8">
    <location>
        <begin position="579"/>
        <end position="581"/>
    </location>
</feature>
<keyword evidence="3 8" id="KW-0378">Hydrolase</keyword>
<keyword evidence="4 7" id="KW-0040">ANK repeat</keyword>
<evidence type="ECO:0000256" key="2">
    <source>
        <dbReference type="ARBA" id="ARBA00022737"/>
    </source>
</evidence>
<dbReference type="GO" id="GO:2000304">
    <property type="term" value="P:positive regulation of ceramide biosynthetic process"/>
    <property type="evidence" value="ECO:0007669"/>
    <property type="project" value="TreeGrafter"/>
</dbReference>
<dbReference type="GO" id="GO:0035965">
    <property type="term" value="P:cardiolipin acyl-chain remodeling"/>
    <property type="evidence" value="ECO:0007669"/>
    <property type="project" value="TreeGrafter"/>
</dbReference>
<evidence type="ECO:0000256" key="5">
    <source>
        <dbReference type="ARBA" id="ARBA00023098"/>
    </source>
</evidence>
<dbReference type="GO" id="GO:0052816">
    <property type="term" value="F:long-chain fatty acyl-CoA hydrolase activity"/>
    <property type="evidence" value="ECO:0007669"/>
    <property type="project" value="TreeGrafter"/>
</dbReference>
<evidence type="ECO:0000259" key="9">
    <source>
        <dbReference type="PROSITE" id="PS51635"/>
    </source>
</evidence>
<dbReference type="EC" id="3.1.1.4" evidence="1"/>
<sequence length="733" mass="82255">MQFFGRLVNTFNNVTNLFSNPYRVKEVSLADYASRKQVKWEDRIVLYENSSAHSWDCLLINPQNQTNAFRLFQIDNEADASEHFDLYSKQLRPFYESYRDPLSLETVQQLTDCFRSHPSWSLAHIAVEVGLLESFRHNRILSNSSDNECTPLHLACQKGDLECLRELVEECHARLDLTDKNGESVFHYAVRGSNPKIIELLGKRSTAALDHLNDEGQSALHLACQLGKEEVVLSLLKVNAKCGNLGVLGYPIHTAMKHSQKKCAAVLLDKDISQILLVDPRYGATPLHWARNAEMTRLLIDYGCEVNALSTTGESALHIAVQRGRFDCAMVLLTHGAMPNTKRKDGNTPLHLAMKIDHLEMIKALIVFGGDVEIPNDLGETSGLLAARTSKGESKPLDKKRGVCDRLLSLDGGGVRGLVLIQFLIAIEKAAGRPIRELFDWIAGTSTGGILAMCIVHGKPMDYMRCLYFRMKDEVFRGSRPYESEPLEDFLKKEFGEHTKMTDIKKPKVMLTATLCDRHPAELHLFRNYTPPEGRCRSHFKSTSTFQALTKPEDQLVWQAARSSGAAPTYFRPIGRFLDGGLLANNPTLDALTEINDYNKSLIQNGQGHKVKRLGVVVSLGTGKAPQVPVSSVDVFRPSNPWELAKTVYGAKELGKLVVDCCTDPDGPCVDRARAWCEMIEAPYFRFNPPLAADIMLDEVSDAILVNLLWDTQLYIYQHWDKFEQLVEQLLNP</sequence>
<organism evidence="10 11">
    <name type="scientific">Varanus komodoensis</name>
    <name type="common">Komodo dragon</name>
    <dbReference type="NCBI Taxonomy" id="61221"/>
    <lineage>
        <taxon>Eukaryota</taxon>
        <taxon>Metazoa</taxon>
        <taxon>Chordata</taxon>
        <taxon>Craniata</taxon>
        <taxon>Vertebrata</taxon>
        <taxon>Euteleostomi</taxon>
        <taxon>Lepidosauria</taxon>
        <taxon>Squamata</taxon>
        <taxon>Bifurcata</taxon>
        <taxon>Unidentata</taxon>
        <taxon>Episquamata</taxon>
        <taxon>Toxicofera</taxon>
        <taxon>Anguimorpha</taxon>
        <taxon>Paleoanguimorpha</taxon>
        <taxon>Varanoidea</taxon>
        <taxon>Varanidae</taxon>
        <taxon>Varanus</taxon>
    </lineage>
</organism>
<proteinExistence type="predicted"/>
<feature type="active site" description="Nucleophile" evidence="8">
    <location>
        <position position="446"/>
    </location>
</feature>
<feature type="repeat" description="ANK" evidence="7">
    <location>
        <begin position="147"/>
        <end position="180"/>
    </location>
</feature>
<dbReference type="InterPro" id="IPR002110">
    <property type="entry name" value="Ankyrin_rpt"/>
</dbReference>
<dbReference type="PROSITE" id="PS50088">
    <property type="entry name" value="ANK_REPEAT"/>
    <property type="match status" value="4"/>
</dbReference>
<dbReference type="InterPro" id="IPR002641">
    <property type="entry name" value="PNPLA_dom"/>
</dbReference>
<evidence type="ECO:0000313" key="11">
    <source>
        <dbReference type="Proteomes" id="UP000694545"/>
    </source>
</evidence>
<dbReference type="InterPro" id="IPR047148">
    <property type="entry name" value="PLPL9"/>
</dbReference>
<keyword evidence="11" id="KW-1185">Reference proteome</keyword>
<evidence type="ECO:0000256" key="7">
    <source>
        <dbReference type="PROSITE-ProRule" id="PRU00023"/>
    </source>
</evidence>
<dbReference type="Gene3D" id="3.40.1090.10">
    <property type="entry name" value="Cytosolic phospholipase A2 catalytic domain"/>
    <property type="match status" value="1"/>
</dbReference>
<keyword evidence="5 8" id="KW-0443">Lipid metabolism</keyword>
<feature type="repeat" description="ANK" evidence="7">
    <location>
        <begin position="215"/>
        <end position="240"/>
    </location>
</feature>
<dbReference type="SUPFAM" id="SSF48403">
    <property type="entry name" value="Ankyrin repeat"/>
    <property type="match status" value="1"/>
</dbReference>
<dbReference type="AlphaFoldDB" id="A0A8D2LU02"/>
<dbReference type="InterPro" id="IPR036770">
    <property type="entry name" value="Ankyrin_rpt-contain_sf"/>
</dbReference>
<accession>A0A8D2LU02</accession>
<dbReference type="Pfam" id="PF12796">
    <property type="entry name" value="Ank_2"/>
    <property type="match status" value="2"/>
</dbReference>
<dbReference type="Proteomes" id="UP000694545">
    <property type="component" value="Unplaced"/>
</dbReference>
<dbReference type="InterPro" id="IPR016035">
    <property type="entry name" value="Acyl_Trfase/lysoPLipase"/>
</dbReference>
<keyword evidence="2" id="KW-0677">Repeat</keyword>
<feature type="domain" description="PNPLA" evidence="9">
    <location>
        <begin position="408"/>
        <end position="592"/>
    </location>
</feature>
<feature type="repeat" description="ANK" evidence="7">
    <location>
        <begin position="312"/>
        <end position="344"/>
    </location>
</feature>
<dbReference type="Pfam" id="PF01734">
    <property type="entry name" value="Patatin"/>
    <property type="match status" value="1"/>
</dbReference>
<dbReference type="GO" id="GO:0047499">
    <property type="term" value="F:calcium-independent phospholipase A2 activity"/>
    <property type="evidence" value="ECO:0007669"/>
    <property type="project" value="InterPro"/>
</dbReference>
<keyword evidence="8" id="KW-0442">Lipid degradation</keyword>
<evidence type="ECO:0000313" key="10">
    <source>
        <dbReference type="Ensembl" id="ENSVKKP00000027674.1"/>
    </source>
</evidence>
<dbReference type="GO" id="GO:0016042">
    <property type="term" value="P:lipid catabolic process"/>
    <property type="evidence" value="ECO:0007669"/>
    <property type="project" value="UniProtKB-UniRule"/>
</dbReference>
<dbReference type="GO" id="GO:0005739">
    <property type="term" value="C:mitochondrion"/>
    <property type="evidence" value="ECO:0007669"/>
    <property type="project" value="TreeGrafter"/>
</dbReference>
<feature type="short sequence motif" description="GXGXXG" evidence="8">
    <location>
        <begin position="412"/>
        <end position="417"/>
    </location>
</feature>
<reference evidence="10" key="2">
    <citation type="submission" date="2025-09" db="UniProtKB">
        <authorList>
            <consortium name="Ensembl"/>
        </authorList>
    </citation>
    <scope>IDENTIFICATION</scope>
</reference>
<comment type="catalytic activity">
    <reaction evidence="6">
        <text>a 1,2-diacyl-sn-glycero-3-phosphocholine + H2O = a 1-acyl-sn-glycero-3-phosphocholine + a fatty acid + H(+)</text>
        <dbReference type="Rhea" id="RHEA:15801"/>
        <dbReference type="ChEBI" id="CHEBI:15377"/>
        <dbReference type="ChEBI" id="CHEBI:15378"/>
        <dbReference type="ChEBI" id="CHEBI:28868"/>
        <dbReference type="ChEBI" id="CHEBI:57643"/>
        <dbReference type="ChEBI" id="CHEBI:58168"/>
        <dbReference type="EC" id="3.1.1.4"/>
    </reaction>
    <physiologicalReaction direction="left-to-right" evidence="6">
        <dbReference type="Rhea" id="RHEA:15802"/>
    </physiologicalReaction>
</comment>
<dbReference type="SUPFAM" id="SSF52151">
    <property type="entry name" value="FabD/lysophospholipase-like"/>
    <property type="match status" value="1"/>
</dbReference>
<feature type="active site" description="Proton acceptor" evidence="8">
    <location>
        <position position="579"/>
    </location>
</feature>
<dbReference type="PANTHER" id="PTHR24139:SF34">
    <property type="entry name" value="85_88 KDA CALCIUM-INDEPENDENT PHOSPHOLIPASE A2"/>
    <property type="match status" value="1"/>
</dbReference>
<evidence type="ECO:0000256" key="6">
    <source>
        <dbReference type="ARBA" id="ARBA00023422"/>
    </source>
</evidence>
<protein>
    <recommendedName>
        <fullName evidence="1">phospholipase A2</fullName>
        <ecNumber evidence="1">3.1.1.4</ecNumber>
    </recommendedName>
</protein>
<evidence type="ECO:0000256" key="3">
    <source>
        <dbReference type="ARBA" id="ARBA00022801"/>
    </source>
</evidence>
<dbReference type="PANTHER" id="PTHR24139">
    <property type="entry name" value="CALCIUM-INDEPENDENT PHOSPHOLIPASE A2"/>
    <property type="match status" value="1"/>
</dbReference>
<dbReference type="PROSITE" id="PS50297">
    <property type="entry name" value="ANK_REP_REGION"/>
    <property type="match status" value="4"/>
</dbReference>